<protein>
    <recommendedName>
        <fullName evidence="1">Heterokaryon incompatibility domain-containing protein</fullName>
    </recommendedName>
</protein>
<name>A0AAW0QN37_9PEZI</name>
<accession>A0AAW0QN37</accession>
<dbReference type="InterPro" id="IPR010730">
    <property type="entry name" value="HET"/>
</dbReference>
<dbReference type="PANTHER" id="PTHR33112">
    <property type="entry name" value="DOMAIN PROTEIN, PUTATIVE-RELATED"/>
    <property type="match status" value="1"/>
</dbReference>
<dbReference type="AlphaFoldDB" id="A0AAW0QN37"/>
<dbReference type="PANTHER" id="PTHR33112:SF15">
    <property type="entry name" value="HETEROKARYON INCOMPATIBILITY DOMAIN-CONTAINING PROTEIN"/>
    <property type="match status" value="1"/>
</dbReference>
<evidence type="ECO:0000313" key="3">
    <source>
        <dbReference type="Proteomes" id="UP001392437"/>
    </source>
</evidence>
<dbReference type="EMBL" id="JAQQWP010000008">
    <property type="protein sequence ID" value="KAK8106759.1"/>
    <property type="molecule type" value="Genomic_DNA"/>
</dbReference>
<evidence type="ECO:0000313" key="2">
    <source>
        <dbReference type="EMBL" id="KAK8106759.1"/>
    </source>
</evidence>
<comment type="caution">
    <text evidence="2">The sequence shown here is derived from an EMBL/GenBank/DDBJ whole genome shotgun (WGS) entry which is preliminary data.</text>
</comment>
<organism evidence="2 3">
    <name type="scientific">Apiospora kogelbergensis</name>
    <dbReference type="NCBI Taxonomy" id="1337665"/>
    <lineage>
        <taxon>Eukaryota</taxon>
        <taxon>Fungi</taxon>
        <taxon>Dikarya</taxon>
        <taxon>Ascomycota</taxon>
        <taxon>Pezizomycotina</taxon>
        <taxon>Sordariomycetes</taxon>
        <taxon>Xylariomycetidae</taxon>
        <taxon>Amphisphaeriales</taxon>
        <taxon>Apiosporaceae</taxon>
        <taxon>Apiospora</taxon>
    </lineage>
</organism>
<dbReference type="Proteomes" id="UP001392437">
    <property type="component" value="Unassembled WGS sequence"/>
</dbReference>
<evidence type="ECO:0000259" key="1">
    <source>
        <dbReference type="Pfam" id="PF06985"/>
    </source>
</evidence>
<dbReference type="Pfam" id="PF06985">
    <property type="entry name" value="HET"/>
    <property type="match status" value="1"/>
</dbReference>
<feature type="domain" description="Heterokaryon incompatibility" evidence="1">
    <location>
        <begin position="93"/>
        <end position="194"/>
    </location>
</feature>
<proteinExistence type="predicted"/>
<gene>
    <name evidence="2" type="ORF">PG999_010118</name>
</gene>
<keyword evidence="3" id="KW-1185">Reference proteome</keyword>
<reference evidence="2 3" key="1">
    <citation type="submission" date="2023-01" db="EMBL/GenBank/DDBJ databases">
        <title>Analysis of 21 Apiospora genomes using comparative genomics revels a genus with tremendous synthesis potential of carbohydrate active enzymes and secondary metabolites.</title>
        <authorList>
            <person name="Sorensen T."/>
        </authorList>
    </citation>
    <scope>NUCLEOTIDE SEQUENCE [LARGE SCALE GENOMIC DNA]</scope>
    <source>
        <strain evidence="2 3">CBS 117206</strain>
    </source>
</reference>
<sequence>MYRSHHNVDELLGGWDHTLLQGGPATNYPATAEPVAPTLKPGEQAIIVNLGSVQARLNADHLQVSCCAPSPAAAAKAACMEFELPLINDDLETISIIQDDEQLADWIRESALMGNVYENSLLNLSALAASDTEHSFFLQRDPLDVSEVRIRTTLKCDTMRLGDVVNEFRLIDPTLWTASVQENHMNRRSWVTQERLLPVRVLHFGQHQLLWECAELHAAETYPLGLPKQTIISAIFNNSLPLQLRNLISKGSLQSLLSQGLVQNDDLFGKAYAAWDDLIYGYSKCKATRGSDKLIAISGLAKRMSLFVKDDYVVGMWRRRLQLELMWYCDNSHMTEAEYPGPRRPSEYRAPTFSWASMDAIIIPPHDRNNEHGIGVQILDLKLDFVAEDATGLCTGGYLTIKCRLQRAEIGYGDVSRLIGGRTVHIARSGTMTKIGPPILDELPSFFEPVARDDLYSVAWGTTKFDSRPVVWVRYLLLQVVDKDAGAFRQIGTSTHYGHPSDPSPYVSAGPEAVNYRCLSYNEGWHTIKII</sequence>